<name>A0A7E4UZ06_PANRE</name>
<proteinExistence type="predicted"/>
<dbReference type="Proteomes" id="UP000492821">
    <property type="component" value="Unassembled WGS sequence"/>
</dbReference>
<organism evidence="1 2">
    <name type="scientific">Panagrellus redivivus</name>
    <name type="common">Microworm</name>
    <dbReference type="NCBI Taxonomy" id="6233"/>
    <lineage>
        <taxon>Eukaryota</taxon>
        <taxon>Metazoa</taxon>
        <taxon>Ecdysozoa</taxon>
        <taxon>Nematoda</taxon>
        <taxon>Chromadorea</taxon>
        <taxon>Rhabditida</taxon>
        <taxon>Tylenchina</taxon>
        <taxon>Panagrolaimomorpha</taxon>
        <taxon>Panagrolaimoidea</taxon>
        <taxon>Panagrolaimidae</taxon>
        <taxon>Panagrellus</taxon>
    </lineage>
</organism>
<sequence>MVHLKSHLLLEVTQTVSKRSQFERLYKPSLIVANLVAAGRRSLIALREVVKCDVWLTGVRSGDIEFESHGYNLIIAEGFLKKLYINWARKLYVSDFQDWLGDLKLDFVKILREKEDIEVLSIGRHSRNNWPLILDLFPKLVSITMAPVHFAEMMRSAPKELFYLEEVRLKDGEGSLGSALEALLVHRIKCPKLETIFYTDDSMNAVTIPDSNIAFPALKHLKIISTVKCCDPLDFSVVDGAKKLFPYLETLSITVDSYCQQHAFRNLDNIEHVYDAFNLLHSDFFIELRYREKFHPDLENGQDLRQFLAAKGKLHGNSNNFTVQRRYLKKALIHEVIIIKYEDIYINVYDSSFNDGLSDDSSDEFSG</sequence>
<reference evidence="2" key="2">
    <citation type="submission" date="2020-10" db="UniProtKB">
        <authorList>
            <consortium name="WormBaseParasite"/>
        </authorList>
    </citation>
    <scope>IDENTIFICATION</scope>
</reference>
<evidence type="ECO:0000313" key="1">
    <source>
        <dbReference type="Proteomes" id="UP000492821"/>
    </source>
</evidence>
<keyword evidence="1" id="KW-1185">Reference proteome</keyword>
<accession>A0A7E4UZ06</accession>
<dbReference type="WBParaSite" id="Pan_g14325.t1">
    <property type="protein sequence ID" value="Pan_g14325.t1"/>
    <property type="gene ID" value="Pan_g14325"/>
</dbReference>
<evidence type="ECO:0000313" key="2">
    <source>
        <dbReference type="WBParaSite" id="Pan_g14325.t1"/>
    </source>
</evidence>
<dbReference type="AlphaFoldDB" id="A0A7E4UZ06"/>
<protein>
    <submittedName>
        <fullName evidence="2">F-box domain-containing protein</fullName>
    </submittedName>
</protein>
<reference evidence="1" key="1">
    <citation type="journal article" date="2013" name="Genetics">
        <title>The draft genome and transcriptome of Panagrellus redivivus are shaped by the harsh demands of a free-living lifestyle.</title>
        <authorList>
            <person name="Srinivasan J."/>
            <person name="Dillman A.R."/>
            <person name="Macchietto M.G."/>
            <person name="Heikkinen L."/>
            <person name="Lakso M."/>
            <person name="Fracchia K.M."/>
            <person name="Antoshechkin I."/>
            <person name="Mortazavi A."/>
            <person name="Wong G."/>
            <person name="Sternberg P.W."/>
        </authorList>
    </citation>
    <scope>NUCLEOTIDE SEQUENCE [LARGE SCALE GENOMIC DNA]</scope>
    <source>
        <strain evidence="1">MT8872</strain>
    </source>
</reference>